<dbReference type="SUPFAM" id="SSF48403">
    <property type="entry name" value="Ankyrin repeat"/>
    <property type="match status" value="1"/>
</dbReference>
<dbReference type="InterPro" id="IPR002110">
    <property type="entry name" value="Ankyrin_rpt"/>
</dbReference>
<dbReference type="PROSITE" id="PS50297">
    <property type="entry name" value="ANK_REP_REGION"/>
    <property type="match status" value="1"/>
</dbReference>
<reference evidence="2 3" key="1">
    <citation type="journal article" date="2018" name="Proc. Natl. Acad. Sci. U.S.A.">
        <title>Draft genome sequence of Camellia sinensis var. sinensis provides insights into the evolution of the tea genome and tea quality.</title>
        <authorList>
            <person name="Wei C."/>
            <person name="Yang H."/>
            <person name="Wang S."/>
            <person name="Zhao J."/>
            <person name="Liu C."/>
            <person name="Gao L."/>
            <person name="Xia E."/>
            <person name="Lu Y."/>
            <person name="Tai Y."/>
            <person name="She G."/>
            <person name="Sun J."/>
            <person name="Cao H."/>
            <person name="Tong W."/>
            <person name="Gao Q."/>
            <person name="Li Y."/>
            <person name="Deng W."/>
            <person name="Jiang X."/>
            <person name="Wang W."/>
            <person name="Chen Q."/>
            <person name="Zhang S."/>
            <person name="Li H."/>
            <person name="Wu J."/>
            <person name="Wang P."/>
            <person name="Li P."/>
            <person name="Shi C."/>
            <person name="Zheng F."/>
            <person name="Jian J."/>
            <person name="Huang B."/>
            <person name="Shan D."/>
            <person name="Shi M."/>
            <person name="Fang C."/>
            <person name="Yue Y."/>
            <person name="Li F."/>
            <person name="Li D."/>
            <person name="Wei S."/>
            <person name="Han B."/>
            <person name="Jiang C."/>
            <person name="Yin Y."/>
            <person name="Xia T."/>
            <person name="Zhang Z."/>
            <person name="Bennetzen J.L."/>
            <person name="Zhao S."/>
            <person name="Wan X."/>
        </authorList>
    </citation>
    <scope>NUCLEOTIDE SEQUENCE [LARGE SCALE GENOMIC DNA]</scope>
    <source>
        <strain evidence="3">cv. Shuchazao</strain>
        <tissue evidence="2">Leaf</tissue>
    </source>
</reference>
<evidence type="ECO:0000313" key="2">
    <source>
        <dbReference type="EMBL" id="THF93893.1"/>
    </source>
</evidence>
<evidence type="ECO:0000313" key="3">
    <source>
        <dbReference type="Proteomes" id="UP000306102"/>
    </source>
</evidence>
<dbReference type="PANTHER" id="PTHR47303">
    <property type="match status" value="1"/>
</dbReference>
<dbReference type="STRING" id="542762.A0A4S4CWV7"/>
<evidence type="ECO:0000256" key="1">
    <source>
        <dbReference type="PROSITE-ProRule" id="PRU00023"/>
    </source>
</evidence>
<dbReference type="AlphaFoldDB" id="A0A4S4CWV7"/>
<dbReference type="SMART" id="SM00248">
    <property type="entry name" value="ANK"/>
    <property type="match status" value="3"/>
</dbReference>
<gene>
    <name evidence="2" type="ORF">TEA_026717</name>
</gene>
<dbReference type="Proteomes" id="UP000306102">
    <property type="component" value="Unassembled WGS sequence"/>
</dbReference>
<organism evidence="2 3">
    <name type="scientific">Camellia sinensis var. sinensis</name>
    <name type="common">China tea</name>
    <dbReference type="NCBI Taxonomy" id="542762"/>
    <lineage>
        <taxon>Eukaryota</taxon>
        <taxon>Viridiplantae</taxon>
        <taxon>Streptophyta</taxon>
        <taxon>Embryophyta</taxon>
        <taxon>Tracheophyta</taxon>
        <taxon>Spermatophyta</taxon>
        <taxon>Magnoliopsida</taxon>
        <taxon>eudicotyledons</taxon>
        <taxon>Gunneridae</taxon>
        <taxon>Pentapetalae</taxon>
        <taxon>asterids</taxon>
        <taxon>Ericales</taxon>
        <taxon>Theaceae</taxon>
        <taxon>Camellia</taxon>
    </lineage>
</organism>
<dbReference type="PROSITE" id="PS50088">
    <property type="entry name" value="ANK_REPEAT"/>
    <property type="match status" value="1"/>
</dbReference>
<dbReference type="EMBL" id="SDRB02013831">
    <property type="protein sequence ID" value="THF93893.1"/>
    <property type="molecule type" value="Genomic_DNA"/>
</dbReference>
<dbReference type="PANTHER" id="PTHR47303:SF1">
    <property type="entry name" value="NF-KAPPA-B INHIBITOR BETA"/>
    <property type="match status" value="1"/>
</dbReference>
<comment type="caution">
    <text evidence="2">The sequence shown here is derived from an EMBL/GenBank/DDBJ whole genome shotgun (WGS) entry which is preliminary data.</text>
</comment>
<dbReference type="Pfam" id="PF12796">
    <property type="entry name" value="Ank_2"/>
    <property type="match status" value="1"/>
</dbReference>
<dbReference type="InterPro" id="IPR036770">
    <property type="entry name" value="Ankyrin_rpt-contain_sf"/>
</dbReference>
<proteinExistence type="predicted"/>
<keyword evidence="1" id="KW-0040">ANK repeat</keyword>
<feature type="repeat" description="ANK" evidence="1">
    <location>
        <begin position="350"/>
        <end position="373"/>
    </location>
</feature>
<protein>
    <submittedName>
        <fullName evidence="2">Uncharacterized protein</fullName>
    </submittedName>
</protein>
<keyword evidence="3" id="KW-1185">Reference proteome</keyword>
<name>A0A4S4CWV7_CAMSN</name>
<sequence length="516" mass="57228">MPVDRKARWKKEFDWLLSVIDYIIRTGSAAIPVSNHSPELQQPSNIGFVQEAQSILQLGQRLGLDFKDQESEAIRELAQMEEKDKERLERGKVMLCLLKNEKVGLHSSGSFLIASVHGMAVMFCLGSLELVLAPSSSLLMYFVILHMFWGSLLSLSQELTMWPAYPRFLFSSSGFRLLKMAATAATGLQISAARPSISFTNRIFKACVTNVGADSKGLSWARLASTCHISSLQHFQRNFMPSPVKFEKVVTRAMSESSENKPASVLPIDLKENKDEDYWRYQPLLKAALKGDWDSAKGFFDQDPDALTAHITDAKQTALHLAISSGRSIEFVGKLVDLMPPEALALRASQGRTALHIAALYGNTKAAVILVEKHPTSLYIRSYDQNQLPLHFAANGGHKDTLLYLLSVTKEDDPVSKPFAYPSGALLLYHAVDSEFYGLQELRDDDLRGMLREGDFDSDGALNQMYADARVTSADRWADQIGLESDSRGPNPDDVNNSAVERVRPDLGGVQLVTLM</sequence>
<dbReference type="Gene3D" id="1.25.40.20">
    <property type="entry name" value="Ankyrin repeat-containing domain"/>
    <property type="match status" value="1"/>
</dbReference>
<accession>A0A4S4CWV7</accession>